<accession>A0A4R6YRJ7</accession>
<evidence type="ECO:0000256" key="2">
    <source>
        <dbReference type="PROSITE-ProRule" id="PRU01282"/>
    </source>
</evidence>
<dbReference type="SUPFAM" id="SSF52833">
    <property type="entry name" value="Thioredoxin-like"/>
    <property type="match status" value="1"/>
</dbReference>
<dbReference type="Pfam" id="PF03960">
    <property type="entry name" value="ArsC"/>
    <property type="match status" value="1"/>
</dbReference>
<dbReference type="PANTHER" id="PTHR30041:SF4">
    <property type="entry name" value="ARSENATE REDUCTASE"/>
    <property type="match status" value="1"/>
</dbReference>
<dbReference type="Gene3D" id="3.40.30.10">
    <property type="entry name" value="Glutaredoxin"/>
    <property type="match status" value="1"/>
</dbReference>
<dbReference type="PANTHER" id="PTHR30041">
    <property type="entry name" value="ARSENATE REDUCTASE"/>
    <property type="match status" value="1"/>
</dbReference>
<evidence type="ECO:0000313" key="3">
    <source>
        <dbReference type="EMBL" id="TDR40735.1"/>
    </source>
</evidence>
<proteinExistence type="inferred from homology"/>
<dbReference type="PROSITE" id="PS51353">
    <property type="entry name" value="ARSC"/>
    <property type="match status" value="1"/>
</dbReference>
<comment type="similarity">
    <text evidence="1 2">Belongs to the ArsC family.</text>
</comment>
<protein>
    <submittedName>
        <fullName evidence="3">Arsenate reductase</fullName>
    </submittedName>
</protein>
<organism evidence="3 4">
    <name type="scientific">Tahibacter aquaticus</name>
    <dbReference type="NCBI Taxonomy" id="520092"/>
    <lineage>
        <taxon>Bacteria</taxon>
        <taxon>Pseudomonadati</taxon>
        <taxon>Pseudomonadota</taxon>
        <taxon>Gammaproteobacteria</taxon>
        <taxon>Lysobacterales</taxon>
        <taxon>Rhodanobacteraceae</taxon>
        <taxon>Tahibacter</taxon>
    </lineage>
</organism>
<comment type="caution">
    <text evidence="3">The sequence shown here is derived from an EMBL/GenBank/DDBJ whole genome shotgun (WGS) entry which is preliminary data.</text>
</comment>
<evidence type="ECO:0000256" key="1">
    <source>
        <dbReference type="ARBA" id="ARBA00007198"/>
    </source>
</evidence>
<evidence type="ECO:0000313" key="4">
    <source>
        <dbReference type="Proteomes" id="UP000295293"/>
    </source>
</evidence>
<sequence length="115" mass="12621">MSDCTVYYNPHCSKCRALLEWLAARGIAAQLIDYQRQPPDAATLARLLHLLGDEAPALLRRDESELAALGIASDSSPIDIVATLVLHPQLMQRPVIVCGERALIARPPQRALEIL</sequence>
<reference evidence="3 4" key="1">
    <citation type="submission" date="2019-03" db="EMBL/GenBank/DDBJ databases">
        <title>Genomic Encyclopedia of Type Strains, Phase IV (KMG-IV): sequencing the most valuable type-strain genomes for metagenomic binning, comparative biology and taxonomic classification.</title>
        <authorList>
            <person name="Goeker M."/>
        </authorList>
    </citation>
    <scope>NUCLEOTIDE SEQUENCE [LARGE SCALE GENOMIC DNA]</scope>
    <source>
        <strain evidence="3 4">DSM 21667</strain>
    </source>
</reference>
<dbReference type="EMBL" id="SNZH01000012">
    <property type="protein sequence ID" value="TDR40735.1"/>
    <property type="molecule type" value="Genomic_DNA"/>
</dbReference>
<dbReference type="InterPro" id="IPR036249">
    <property type="entry name" value="Thioredoxin-like_sf"/>
</dbReference>
<dbReference type="Proteomes" id="UP000295293">
    <property type="component" value="Unassembled WGS sequence"/>
</dbReference>
<keyword evidence="4" id="KW-1185">Reference proteome</keyword>
<dbReference type="InterPro" id="IPR006660">
    <property type="entry name" value="Arsenate_reductase-like"/>
</dbReference>
<name>A0A4R6YRJ7_9GAMM</name>
<dbReference type="OrthoDB" id="9790554at2"/>
<dbReference type="AlphaFoldDB" id="A0A4R6YRJ7"/>
<gene>
    <name evidence="3" type="ORF">DFR29_11249</name>
</gene>
<dbReference type="RefSeq" id="WP_133820108.1">
    <property type="nucleotide sequence ID" value="NZ_SNZH01000012.1"/>
</dbReference>